<sequence>MIHPYKMLCLFVTSLLISSALSDPKDVLKSTESTNKIRAVNDLHMWIATYVNMNQVLFNDPTSFINAIDLKNLYLSDNKTRISITLSDLRMPINLFLESTSNDVKKLCSTFTVSQPLVVSGQYDAIGKIDGELFSASGDFNLNTDSKINITGKIYLMVIDHAAKQIEDMYGIRKFKLQYESKMIRTNFQNFPEKLKNRFDELLELEINNLMKKGIELFNSQATENYRQMSLRNVAHLLSMAFRK</sequence>
<dbReference type="AlphaFoldDB" id="T1I817"/>
<dbReference type="HOGENOM" id="CLU_1139240_0_0_1"/>
<dbReference type="VEuPathDB" id="VectorBase:RPRC012439"/>
<proteinExistence type="predicted"/>
<dbReference type="EMBL" id="ACPB03004695">
    <property type="status" value="NOT_ANNOTATED_CDS"/>
    <property type="molecule type" value="Genomic_DNA"/>
</dbReference>
<name>T1I817_RHOPR</name>
<accession>T1I817</accession>
<dbReference type="EnsemblMetazoa" id="RPRC012439-RA">
    <property type="protein sequence ID" value="RPRC012439-PA"/>
    <property type="gene ID" value="RPRC012439"/>
</dbReference>
<reference evidence="1" key="1">
    <citation type="submission" date="2015-05" db="UniProtKB">
        <authorList>
            <consortium name="EnsemblMetazoa"/>
        </authorList>
    </citation>
    <scope>IDENTIFICATION</scope>
</reference>
<evidence type="ECO:0000313" key="1">
    <source>
        <dbReference type="EnsemblMetazoa" id="RPRC012439-PA"/>
    </source>
</evidence>
<evidence type="ECO:0000313" key="2">
    <source>
        <dbReference type="Proteomes" id="UP000015103"/>
    </source>
</evidence>
<dbReference type="InParanoid" id="T1I817"/>
<organism evidence="1 2">
    <name type="scientific">Rhodnius prolixus</name>
    <name type="common">Triatomid bug</name>
    <dbReference type="NCBI Taxonomy" id="13249"/>
    <lineage>
        <taxon>Eukaryota</taxon>
        <taxon>Metazoa</taxon>
        <taxon>Ecdysozoa</taxon>
        <taxon>Arthropoda</taxon>
        <taxon>Hexapoda</taxon>
        <taxon>Insecta</taxon>
        <taxon>Pterygota</taxon>
        <taxon>Neoptera</taxon>
        <taxon>Paraneoptera</taxon>
        <taxon>Hemiptera</taxon>
        <taxon>Heteroptera</taxon>
        <taxon>Panheteroptera</taxon>
        <taxon>Cimicomorpha</taxon>
        <taxon>Reduviidae</taxon>
        <taxon>Triatominae</taxon>
        <taxon>Rhodnius</taxon>
    </lineage>
</organism>
<dbReference type="InterPro" id="IPR038606">
    <property type="entry name" value="To_sf"/>
</dbReference>
<dbReference type="Proteomes" id="UP000015103">
    <property type="component" value="Unassembled WGS sequence"/>
</dbReference>
<keyword evidence="2" id="KW-1185">Reference proteome</keyword>
<protein>
    <submittedName>
        <fullName evidence="1">Uncharacterized protein</fullName>
    </submittedName>
</protein>
<dbReference type="Gene3D" id="3.15.10.30">
    <property type="entry name" value="Haemolymph juvenile hormone binding protein"/>
    <property type="match status" value="1"/>
</dbReference>